<organism evidence="1 2">
    <name type="scientific">Chromobacterium phragmitis</name>
    <dbReference type="NCBI Taxonomy" id="2202141"/>
    <lineage>
        <taxon>Bacteria</taxon>
        <taxon>Pseudomonadati</taxon>
        <taxon>Pseudomonadota</taxon>
        <taxon>Betaproteobacteria</taxon>
        <taxon>Neisseriales</taxon>
        <taxon>Chromobacteriaceae</taxon>
        <taxon>Chromobacterium</taxon>
    </lineage>
</organism>
<comment type="caution">
    <text evidence="1">The sequence shown here is derived from an EMBL/GenBank/DDBJ whole genome shotgun (WGS) entry which is preliminary data.</text>
</comment>
<dbReference type="RefSeq" id="WP_347936524.1">
    <property type="nucleotide sequence ID" value="NZ_CP158160.1"/>
</dbReference>
<dbReference type="InterPro" id="IPR003719">
    <property type="entry name" value="Phenazine_PhzF-like"/>
</dbReference>
<accession>A0ABV0ITY0</accession>
<dbReference type="Gene3D" id="3.10.310.10">
    <property type="entry name" value="Diaminopimelate Epimerase, Chain A, domain 1"/>
    <property type="match status" value="1"/>
</dbReference>
<sequence>MDAYRFQIVSVFAEQRFGGNPLAAFTDAAGLSDDDMQLIARQFNLSVSVFLFPGNAGCAAIPRWAARRAGRRFHAAHPLRLDPDPPCRRGSPGMRRCGLDAASPMPGIRMAASPPRGCFSSSWAR</sequence>
<dbReference type="Proteomes" id="UP001462502">
    <property type="component" value="Unassembled WGS sequence"/>
</dbReference>
<evidence type="ECO:0000313" key="1">
    <source>
        <dbReference type="EMBL" id="MEO9384563.1"/>
    </source>
</evidence>
<reference evidence="1 2" key="1">
    <citation type="submission" date="2024-05" db="EMBL/GenBank/DDBJ databases">
        <authorList>
            <person name="De Oliveira J.P."/>
            <person name="Noriler S.A."/>
            <person name="De Oliveira A.G."/>
            <person name="Sipoli D.S."/>
        </authorList>
    </citation>
    <scope>NUCLEOTIDE SEQUENCE [LARGE SCALE GENOMIC DNA]</scope>
    <source>
        <strain evidence="1 2">LABIM192</strain>
    </source>
</reference>
<protein>
    <submittedName>
        <fullName evidence="1">PhzF family phenazine biosynthesis protein</fullName>
    </submittedName>
</protein>
<dbReference type="SUPFAM" id="SSF54506">
    <property type="entry name" value="Diaminopimelate epimerase-like"/>
    <property type="match status" value="1"/>
</dbReference>
<name>A0ABV0ITY0_9NEIS</name>
<proteinExistence type="predicted"/>
<dbReference type="EMBL" id="JBDXMI010000001">
    <property type="protein sequence ID" value="MEO9384563.1"/>
    <property type="molecule type" value="Genomic_DNA"/>
</dbReference>
<evidence type="ECO:0000313" key="2">
    <source>
        <dbReference type="Proteomes" id="UP001462502"/>
    </source>
</evidence>
<gene>
    <name evidence="1" type="ORF">ABI908_10690</name>
</gene>
<keyword evidence="2" id="KW-1185">Reference proteome</keyword>
<dbReference type="Pfam" id="PF02567">
    <property type="entry name" value="PhzC-PhzF"/>
    <property type="match status" value="1"/>
</dbReference>